<feature type="active site" description="Proton acceptor" evidence="4">
    <location>
        <position position="210"/>
    </location>
</feature>
<feature type="short sequence motif" description="DGA/G" evidence="4">
    <location>
        <begin position="210"/>
        <end position="212"/>
    </location>
</feature>
<dbReference type="PATRIC" id="fig|1263870.3.peg.1682"/>
<organism evidence="6 7">
    <name type="scientific">Rhodopirellula sallentina SM41</name>
    <dbReference type="NCBI Taxonomy" id="1263870"/>
    <lineage>
        <taxon>Bacteria</taxon>
        <taxon>Pseudomonadati</taxon>
        <taxon>Planctomycetota</taxon>
        <taxon>Planctomycetia</taxon>
        <taxon>Pirellulales</taxon>
        <taxon>Pirellulaceae</taxon>
        <taxon>Rhodopirellula</taxon>
    </lineage>
</organism>
<evidence type="ECO:0000256" key="1">
    <source>
        <dbReference type="ARBA" id="ARBA00022801"/>
    </source>
</evidence>
<dbReference type="Gene3D" id="3.40.1090.10">
    <property type="entry name" value="Cytosolic phospholipase A2 catalytic domain"/>
    <property type="match status" value="2"/>
</dbReference>
<dbReference type="GO" id="GO:0016042">
    <property type="term" value="P:lipid catabolic process"/>
    <property type="evidence" value="ECO:0007669"/>
    <property type="project" value="UniProtKB-UniRule"/>
</dbReference>
<dbReference type="InterPro" id="IPR050301">
    <property type="entry name" value="NTE"/>
</dbReference>
<proteinExistence type="predicted"/>
<comment type="caution">
    <text evidence="4">Lacks conserved residue(s) required for the propagation of feature annotation.</text>
</comment>
<gene>
    <name evidence="6" type="ORF">RSSM_01571</name>
</gene>
<feature type="active site" description="Nucleophile" evidence="4">
    <location>
        <position position="41"/>
    </location>
</feature>
<keyword evidence="3 4" id="KW-0443">Lipid metabolism</keyword>
<comment type="caution">
    <text evidence="6">The sequence shown here is derived from an EMBL/GenBank/DDBJ whole genome shotgun (WGS) entry which is preliminary data.</text>
</comment>
<dbReference type="AlphaFoldDB" id="M5U676"/>
<dbReference type="PROSITE" id="PS51635">
    <property type="entry name" value="PNPLA"/>
    <property type="match status" value="1"/>
</dbReference>
<evidence type="ECO:0000313" key="7">
    <source>
        <dbReference type="Proteomes" id="UP000011885"/>
    </source>
</evidence>
<dbReference type="GO" id="GO:0016787">
    <property type="term" value="F:hydrolase activity"/>
    <property type="evidence" value="ECO:0007669"/>
    <property type="project" value="UniProtKB-UniRule"/>
</dbReference>
<feature type="domain" description="PNPLA" evidence="5">
    <location>
        <begin position="6"/>
        <end position="223"/>
    </location>
</feature>
<evidence type="ECO:0000256" key="2">
    <source>
        <dbReference type="ARBA" id="ARBA00022963"/>
    </source>
</evidence>
<dbReference type="OrthoDB" id="9813090at2"/>
<dbReference type="SUPFAM" id="SSF52151">
    <property type="entry name" value="FabD/lysophospholipase-like"/>
    <property type="match status" value="1"/>
</dbReference>
<dbReference type="InterPro" id="IPR016035">
    <property type="entry name" value="Acyl_Trfase/lysoPLipase"/>
</dbReference>
<keyword evidence="2 4" id="KW-0442">Lipid degradation</keyword>
<dbReference type="InterPro" id="IPR002641">
    <property type="entry name" value="PNPLA_dom"/>
</dbReference>
<dbReference type="Proteomes" id="UP000011885">
    <property type="component" value="Unassembled WGS sequence"/>
</dbReference>
<dbReference type="Pfam" id="PF01734">
    <property type="entry name" value="Patatin"/>
    <property type="match status" value="1"/>
</dbReference>
<evidence type="ECO:0000313" key="6">
    <source>
        <dbReference type="EMBL" id="EMI56972.1"/>
    </source>
</evidence>
<dbReference type="EMBL" id="ANOH01000116">
    <property type="protein sequence ID" value="EMI56972.1"/>
    <property type="molecule type" value="Genomic_DNA"/>
</dbReference>
<dbReference type="PANTHER" id="PTHR14226">
    <property type="entry name" value="NEUROPATHY TARGET ESTERASE/SWISS CHEESE D.MELANOGASTER"/>
    <property type="match status" value="1"/>
</dbReference>
<dbReference type="PANTHER" id="PTHR14226:SF78">
    <property type="entry name" value="SLR0060 PROTEIN"/>
    <property type="match status" value="1"/>
</dbReference>
<sequence>MKIALAFSGGGVRATVFHLGVLARLARQDLLGNVRTVSSVSGGSLATGLVLSRSGYEWPSSEDYLHHVVPEIHQLLTTRDIQRSYVLKSLMFPWRLARGRASVLGDTLRQHWRIDGDLADLPTSPRIIINATCYQTGKNWRFQRDEMGDYQTKYVRDPNFRLSHALAASAAVPGLIGPLVVKTRDHQWSEFRSDAWQSIEPRYKRLNLWDGGVYDNLGVESLFKPGVGLREGTDFLLVSDASRALSATQHDSQKHPGYVEASLRLVDVATDQVRSLRARMLIDFFKQNPGSGTYLRLGLRTKGGYARSHLAGEAALTEAEVKKVSQMETTLRRLTHSEFSLLFRHGYEVADATMVKHGDNLLQTAPQNRIRFRAA</sequence>
<evidence type="ECO:0000256" key="3">
    <source>
        <dbReference type="ARBA" id="ARBA00023098"/>
    </source>
</evidence>
<evidence type="ECO:0000256" key="4">
    <source>
        <dbReference type="PROSITE-ProRule" id="PRU01161"/>
    </source>
</evidence>
<name>M5U676_9BACT</name>
<evidence type="ECO:0000259" key="5">
    <source>
        <dbReference type="PROSITE" id="PS51635"/>
    </source>
</evidence>
<dbReference type="RefSeq" id="WP_008676064.1">
    <property type="nucleotide sequence ID" value="NZ_ANOH01000116.1"/>
</dbReference>
<reference evidence="6 7" key="1">
    <citation type="journal article" date="2013" name="Mar. Genomics">
        <title>Expression of sulfatases in Rhodopirellula baltica and the diversity of sulfatases in the genus Rhodopirellula.</title>
        <authorList>
            <person name="Wegner C.E."/>
            <person name="Richter-Heitmann T."/>
            <person name="Klindworth A."/>
            <person name="Klockow C."/>
            <person name="Richter M."/>
            <person name="Achstetter T."/>
            <person name="Glockner F.O."/>
            <person name="Harder J."/>
        </authorList>
    </citation>
    <scope>NUCLEOTIDE SEQUENCE [LARGE SCALE GENOMIC DNA]</scope>
    <source>
        <strain evidence="6 7">SM41</strain>
    </source>
</reference>
<protein>
    <submittedName>
        <fullName evidence="6">Patatin</fullName>
    </submittedName>
</protein>
<keyword evidence="1 4" id="KW-0378">Hydrolase</keyword>
<accession>M5U676</accession>
<keyword evidence="7" id="KW-1185">Reference proteome</keyword>